<dbReference type="RefSeq" id="WP_109013811.1">
    <property type="nucleotide sequence ID" value="NZ_BDOQ01000001.1"/>
</dbReference>
<feature type="compositionally biased region" description="Low complexity" evidence="1">
    <location>
        <begin position="122"/>
        <end position="141"/>
    </location>
</feature>
<feature type="region of interest" description="Disordered" evidence="1">
    <location>
        <begin position="63"/>
        <end position="96"/>
    </location>
</feature>
<dbReference type="Proteomes" id="UP000245081">
    <property type="component" value="Unassembled WGS sequence"/>
</dbReference>
<organism evidence="2 3">
    <name type="scientific">Novimethylophilus kurashikiensis</name>
    <dbReference type="NCBI Taxonomy" id="1825523"/>
    <lineage>
        <taxon>Bacteria</taxon>
        <taxon>Pseudomonadati</taxon>
        <taxon>Pseudomonadota</taxon>
        <taxon>Betaproteobacteria</taxon>
        <taxon>Nitrosomonadales</taxon>
        <taxon>Methylophilaceae</taxon>
        <taxon>Novimethylophilus</taxon>
    </lineage>
</organism>
<evidence type="ECO:0000256" key="1">
    <source>
        <dbReference type="SAM" id="MobiDB-lite"/>
    </source>
</evidence>
<comment type="caution">
    <text evidence="2">The sequence shown here is derived from an EMBL/GenBank/DDBJ whole genome shotgun (WGS) entry which is preliminary data.</text>
</comment>
<name>A0A2R5F7B9_9PROT</name>
<reference evidence="2 3" key="1">
    <citation type="journal article" date="2018" name="Environ. Microbiol.">
        <title>Isolation and genomic characterization of Novimethylophilus kurashikiensis gen. nov. sp. nov., a new lanthanide-dependent methylotrophic species of Methylophilaceae.</title>
        <authorList>
            <person name="Lv H."/>
            <person name="Sahin N."/>
            <person name="Tani A."/>
        </authorList>
    </citation>
    <scope>NUCLEOTIDE SEQUENCE [LARGE SCALE GENOMIC DNA]</scope>
    <source>
        <strain evidence="2 3">La2-4</strain>
    </source>
</reference>
<evidence type="ECO:0000313" key="3">
    <source>
        <dbReference type="Proteomes" id="UP000245081"/>
    </source>
</evidence>
<evidence type="ECO:0000313" key="2">
    <source>
        <dbReference type="EMBL" id="GBG12581.1"/>
    </source>
</evidence>
<dbReference type="EMBL" id="BDOQ01000001">
    <property type="protein sequence ID" value="GBG12581.1"/>
    <property type="molecule type" value="Genomic_DNA"/>
</dbReference>
<feature type="compositionally biased region" description="Basic and acidic residues" evidence="1">
    <location>
        <begin position="25"/>
        <end position="37"/>
    </location>
</feature>
<feature type="region of interest" description="Disordered" evidence="1">
    <location>
        <begin position="116"/>
        <end position="154"/>
    </location>
</feature>
<proteinExistence type="predicted"/>
<protein>
    <submittedName>
        <fullName evidence="2">Uncharacterized protein</fullName>
    </submittedName>
</protein>
<sequence length="232" mass="22967">MSSINSLFGGVGSLNPYASNSQVNRGRDGDGDNDGNRGARGIGKGGAFASAIMQALSQMGVTGASSASSTSGSGTSTTASTDGTTSDSTTTSSTTDPQQALQTFMHDLFAAMHAQGAQNTTASAGTDSDGDNDGSSASAAQGVGGGRHYHGGLSKMENGLQNIIQQLSTGDSSSATGTSNSSVSALQQDFQNLMTAMGGSTSNQASLSDFLKSIATNLQNGRNPGLNISASA</sequence>
<feature type="region of interest" description="Disordered" evidence="1">
    <location>
        <begin position="14"/>
        <end position="42"/>
    </location>
</feature>
<keyword evidence="3" id="KW-1185">Reference proteome</keyword>
<gene>
    <name evidence="2" type="ORF">NMK_0112</name>
</gene>
<accession>A0A2R5F7B9</accession>
<dbReference type="AlphaFoldDB" id="A0A2R5F7B9"/>